<protein>
    <submittedName>
        <fullName evidence="3">Zinc metallochaperone AztD</fullName>
    </submittedName>
</protein>
<feature type="compositionally biased region" description="Basic and acidic residues" evidence="1">
    <location>
        <begin position="141"/>
        <end position="151"/>
    </location>
</feature>
<evidence type="ECO:0000256" key="2">
    <source>
        <dbReference type="SAM" id="SignalP"/>
    </source>
</evidence>
<feature type="region of interest" description="Disordered" evidence="1">
    <location>
        <begin position="371"/>
        <end position="395"/>
    </location>
</feature>
<dbReference type="NCBIfam" id="NF038015">
    <property type="entry name" value="AztD"/>
    <property type="match status" value="1"/>
</dbReference>
<dbReference type="SUPFAM" id="SSF50969">
    <property type="entry name" value="YVTN repeat-like/Quinoprotein amine dehydrogenase"/>
    <property type="match status" value="1"/>
</dbReference>
<feature type="compositionally biased region" description="Basic and acidic residues" evidence="1">
    <location>
        <begin position="373"/>
        <end position="387"/>
    </location>
</feature>
<dbReference type="InterPro" id="IPR011044">
    <property type="entry name" value="Quino_amine_DH_bsu"/>
</dbReference>
<accession>A0ABP6CGC8</accession>
<reference evidence="4" key="1">
    <citation type="journal article" date="2019" name="Int. J. Syst. Evol. Microbiol.">
        <title>The Global Catalogue of Microorganisms (GCM) 10K type strain sequencing project: providing services to taxonomists for standard genome sequencing and annotation.</title>
        <authorList>
            <consortium name="The Broad Institute Genomics Platform"/>
            <consortium name="The Broad Institute Genome Sequencing Center for Infectious Disease"/>
            <person name="Wu L."/>
            <person name="Ma J."/>
        </authorList>
    </citation>
    <scope>NUCLEOTIDE SEQUENCE [LARGE SCALE GENOMIC DNA]</scope>
    <source>
        <strain evidence="4">JCM 16373</strain>
    </source>
</reference>
<feature type="region of interest" description="Disordered" evidence="1">
    <location>
        <begin position="141"/>
        <end position="163"/>
    </location>
</feature>
<dbReference type="InterPro" id="IPR047697">
    <property type="entry name" value="AztD-like"/>
</dbReference>
<name>A0ABP6CGC8_9ACTN</name>
<feature type="signal peptide" evidence="2">
    <location>
        <begin position="1"/>
        <end position="25"/>
    </location>
</feature>
<dbReference type="InterPro" id="IPR015943">
    <property type="entry name" value="WD40/YVTN_repeat-like_dom_sf"/>
</dbReference>
<dbReference type="EMBL" id="BAAARJ010000008">
    <property type="protein sequence ID" value="GAA2613378.1"/>
    <property type="molecule type" value="Genomic_DNA"/>
</dbReference>
<proteinExistence type="predicted"/>
<sequence length="395" mass="42305">MTYGFHRRRATALSALLFSAFAVSACGAEGEESGAARSKGEQGGSSVTKPLAVTYDGGIYVLDGESLKVVGDVPLKGYNRVNPAGDDQHIMVSTPAGFRVLDAARQKLTGITFAGAEPGHVVLHGGKTVLFTDGTGETRIFDPADLRKGEPGTETYTSPSPHHGVSVRLTNGELVTTLGTAKKRKGIAVLDKDRKEVTRNEKCPEVHGEATAKGEAVVIGCEDGVLVYQDGKIRKVDSPDDYGRIGNQKGTGKSAVVLGDYKKDPEAELERPEQVSLIDTRTGRMKLVDLGTSYSFKSLARGPEGEALVLGTDGKIHVLDPESGKETDTFPVVGKWREPMDWQQPRPELWVRGETAYVTDPGQKKIHALDLGSGEKKTTGTFERKPNELSGVTSD</sequence>
<organism evidence="3 4">
    <name type="scientific">Streptomyces axinellae</name>
    <dbReference type="NCBI Taxonomy" id="552788"/>
    <lineage>
        <taxon>Bacteria</taxon>
        <taxon>Bacillati</taxon>
        <taxon>Actinomycetota</taxon>
        <taxon>Actinomycetes</taxon>
        <taxon>Kitasatosporales</taxon>
        <taxon>Streptomycetaceae</taxon>
        <taxon>Streptomyces</taxon>
    </lineage>
</organism>
<feature type="chain" id="PRO_5046846932" evidence="2">
    <location>
        <begin position="26"/>
        <end position="395"/>
    </location>
</feature>
<evidence type="ECO:0000256" key="1">
    <source>
        <dbReference type="SAM" id="MobiDB-lite"/>
    </source>
</evidence>
<evidence type="ECO:0000313" key="3">
    <source>
        <dbReference type="EMBL" id="GAA2613378.1"/>
    </source>
</evidence>
<keyword evidence="2" id="KW-0732">Signal</keyword>
<keyword evidence="4" id="KW-1185">Reference proteome</keyword>
<gene>
    <name evidence="3" type="primary">aztD</name>
    <name evidence="3" type="ORF">GCM10009863_28870</name>
</gene>
<dbReference type="RefSeq" id="WP_344565920.1">
    <property type="nucleotide sequence ID" value="NZ_BAAARJ010000008.1"/>
</dbReference>
<dbReference type="Gene3D" id="2.130.10.10">
    <property type="entry name" value="YVTN repeat-like/Quinoprotein amine dehydrogenase"/>
    <property type="match status" value="1"/>
</dbReference>
<evidence type="ECO:0000313" key="4">
    <source>
        <dbReference type="Proteomes" id="UP001501447"/>
    </source>
</evidence>
<comment type="caution">
    <text evidence="3">The sequence shown here is derived from an EMBL/GenBank/DDBJ whole genome shotgun (WGS) entry which is preliminary data.</text>
</comment>
<dbReference type="Proteomes" id="UP001501447">
    <property type="component" value="Unassembled WGS sequence"/>
</dbReference>
<dbReference type="PROSITE" id="PS51257">
    <property type="entry name" value="PROKAR_LIPOPROTEIN"/>
    <property type="match status" value="1"/>
</dbReference>